<dbReference type="InterPro" id="IPR000212">
    <property type="entry name" value="DNA_helicase_UvrD/REP"/>
</dbReference>
<dbReference type="PANTHER" id="PTHR11070">
    <property type="entry name" value="UVRD / RECB / PCRA DNA HELICASE FAMILY MEMBER"/>
    <property type="match status" value="1"/>
</dbReference>
<dbReference type="RefSeq" id="WP_102828540.1">
    <property type="nucleotide sequence ID" value="NZ_CP065721.1"/>
</dbReference>
<dbReference type="Gene3D" id="1.10.10.160">
    <property type="match status" value="1"/>
</dbReference>
<dbReference type="InterPro" id="IPR013986">
    <property type="entry name" value="DExx_box_DNA_helicase_dom_sf"/>
</dbReference>
<accession>A0A8E2U1S9</accession>
<dbReference type="PANTHER" id="PTHR11070:SF63">
    <property type="entry name" value="DNA HELICASE IV"/>
    <property type="match status" value="1"/>
</dbReference>
<dbReference type="GO" id="GO:0003677">
    <property type="term" value="F:DNA binding"/>
    <property type="evidence" value="ECO:0007669"/>
    <property type="project" value="UniProtKB-KW"/>
</dbReference>
<evidence type="ECO:0000313" key="9">
    <source>
        <dbReference type="Proteomes" id="UP000235881"/>
    </source>
</evidence>
<feature type="region of interest" description="Disordered" evidence="6">
    <location>
        <begin position="44"/>
        <end position="78"/>
    </location>
</feature>
<proteinExistence type="predicted"/>
<name>A0A8E2U1S9_9GAMM</name>
<keyword evidence="9" id="KW-1185">Reference proteome</keyword>
<feature type="binding site" evidence="5">
    <location>
        <begin position="135"/>
        <end position="142"/>
    </location>
    <ligand>
        <name>ATP</name>
        <dbReference type="ChEBI" id="CHEBI:30616"/>
    </ligand>
</feature>
<dbReference type="GO" id="GO:0000725">
    <property type="term" value="P:recombinational repair"/>
    <property type="evidence" value="ECO:0007669"/>
    <property type="project" value="TreeGrafter"/>
</dbReference>
<protein>
    <submittedName>
        <fullName evidence="8">DNA helicase UvrD</fullName>
    </submittedName>
</protein>
<dbReference type="AlphaFoldDB" id="A0A8E2U1S9"/>
<dbReference type="GO" id="GO:0005829">
    <property type="term" value="C:cytosol"/>
    <property type="evidence" value="ECO:0007669"/>
    <property type="project" value="TreeGrafter"/>
</dbReference>
<dbReference type="InterPro" id="IPR027417">
    <property type="entry name" value="P-loop_NTPase"/>
</dbReference>
<evidence type="ECO:0000313" key="8">
    <source>
        <dbReference type="EMBL" id="PNF76767.1"/>
    </source>
</evidence>
<dbReference type="EMBL" id="POUK01000003">
    <property type="protein sequence ID" value="PNF76767.1"/>
    <property type="molecule type" value="Genomic_DNA"/>
</dbReference>
<dbReference type="Gene3D" id="3.40.50.300">
    <property type="entry name" value="P-loop containing nucleotide triphosphate hydrolases"/>
    <property type="match status" value="3"/>
</dbReference>
<reference evidence="8 9" key="1">
    <citation type="submission" date="2018-01" db="EMBL/GenBank/DDBJ databases">
        <title>Denitrification phenotypes of diverse strains of Pseudomonas stutzeri.</title>
        <authorList>
            <person name="Milligan D.A."/>
            <person name="Bergaust L."/>
            <person name="Bakken L.R."/>
            <person name="Frostegard A."/>
        </authorList>
    </citation>
    <scope>NUCLEOTIDE SEQUENCE [LARGE SCALE GENOMIC DNA]</scope>
    <source>
        <strain evidence="8 9">DSM 50238</strain>
    </source>
</reference>
<evidence type="ECO:0000256" key="2">
    <source>
        <dbReference type="ARBA" id="ARBA00022801"/>
    </source>
</evidence>
<gene>
    <name evidence="8" type="ORF">CXK95_10210</name>
</gene>
<dbReference type="GO" id="GO:0005524">
    <property type="term" value="F:ATP binding"/>
    <property type="evidence" value="ECO:0007669"/>
    <property type="project" value="UniProtKB-UniRule"/>
</dbReference>
<keyword evidence="4 5" id="KW-0067">ATP-binding</keyword>
<dbReference type="GO" id="GO:0016787">
    <property type="term" value="F:hydrolase activity"/>
    <property type="evidence" value="ECO:0007669"/>
    <property type="project" value="UniProtKB-UniRule"/>
</dbReference>
<dbReference type="Pfam" id="PF00580">
    <property type="entry name" value="UvrD-helicase"/>
    <property type="match status" value="1"/>
</dbReference>
<evidence type="ECO:0000256" key="4">
    <source>
        <dbReference type="ARBA" id="ARBA00022840"/>
    </source>
</evidence>
<sequence>MLAAVKRYTLLVAGTLARCFPRTAAHLRNEDELVFRRWGKSVAAPAGGKAGKARKGKGKQDAGKPAKSPPARQRSARPVAADDIYASGELPVSAAQIEAMREQVGRAVAAGVINMPSDEQWAMILCRSPLTRIFAGAGSGKSTTLVLRVVFMLCHLGIEPARLTVISFTNASCAELREQLLKVLGFWGFPFDAGQARECVRTFHAAMGMLAREVLGRQQWFEQLDDKAASADQPDNPLAAARLRPAQQRLLKQAYQRCYSAEEAFRRQVHELLGLPAPAEPANGKRATARAPLDGFKLAGEFRALPLYEAFHMQTGFIESIGLRIDRLQPGALPCAPRERLFIEALMAFHRHFEACLAEQGLQTFNGAFVQLSERLTSGEGIAAEQLAPFTHLLIDEFQDISPQIVQWLQALHRRVARDGKAPSLMAIGDDWQSIYGWRGSSPELFMDFDKYFPRRGRAKGSKTLLLDTNYRSIEPVIRDAEAVLAGVAFKQAKASKAARPMQPGDHGVKLVPRFDLNKGLAQLIEQINAQCAHAAERQSRERTAVLLLSRRNEPLRQIQAQLDRKLPVKAYTIHRAKGLQAEVAIIVDDCLPAEKHPLRNALYAASGFFRNSYDQAQADESLRLAYVAITRGVSRVFWYTRKPQGATTLLRQRG</sequence>
<evidence type="ECO:0000256" key="6">
    <source>
        <dbReference type="SAM" id="MobiDB-lite"/>
    </source>
</evidence>
<dbReference type="Proteomes" id="UP000235881">
    <property type="component" value="Unassembled WGS sequence"/>
</dbReference>
<comment type="caution">
    <text evidence="8">The sequence shown here is derived from an EMBL/GenBank/DDBJ whole genome shotgun (WGS) entry which is preliminary data.</text>
</comment>
<dbReference type="SUPFAM" id="SSF52540">
    <property type="entry name" value="P-loop containing nucleoside triphosphate hydrolases"/>
    <property type="match status" value="1"/>
</dbReference>
<dbReference type="GO" id="GO:0043138">
    <property type="term" value="F:3'-5' DNA helicase activity"/>
    <property type="evidence" value="ECO:0007669"/>
    <property type="project" value="TreeGrafter"/>
</dbReference>
<keyword evidence="3 5" id="KW-0347">Helicase</keyword>
<feature type="domain" description="UvrD-like helicase ATP-binding" evidence="7">
    <location>
        <begin position="114"/>
        <end position="474"/>
    </location>
</feature>
<organism evidence="8 9">
    <name type="scientific">Stutzerimonas degradans</name>
    <dbReference type="NCBI Taxonomy" id="2968968"/>
    <lineage>
        <taxon>Bacteria</taxon>
        <taxon>Pseudomonadati</taxon>
        <taxon>Pseudomonadota</taxon>
        <taxon>Gammaproteobacteria</taxon>
        <taxon>Pseudomonadales</taxon>
        <taxon>Pseudomonadaceae</taxon>
        <taxon>Stutzerimonas</taxon>
    </lineage>
</organism>
<keyword evidence="2 5" id="KW-0378">Hydrolase</keyword>
<evidence type="ECO:0000256" key="5">
    <source>
        <dbReference type="PROSITE-ProRule" id="PRU00560"/>
    </source>
</evidence>
<dbReference type="InterPro" id="IPR014016">
    <property type="entry name" value="UvrD-like_ATP-bd"/>
</dbReference>
<keyword evidence="1 5" id="KW-0547">Nucleotide-binding</keyword>
<dbReference type="PROSITE" id="PS51198">
    <property type="entry name" value="UVRD_HELICASE_ATP_BIND"/>
    <property type="match status" value="1"/>
</dbReference>
<evidence type="ECO:0000256" key="1">
    <source>
        <dbReference type="ARBA" id="ARBA00022741"/>
    </source>
</evidence>
<evidence type="ECO:0000256" key="3">
    <source>
        <dbReference type="ARBA" id="ARBA00022806"/>
    </source>
</evidence>
<evidence type="ECO:0000259" key="7">
    <source>
        <dbReference type="PROSITE" id="PS51198"/>
    </source>
</evidence>